<proteinExistence type="predicted"/>
<dbReference type="GO" id="GO:0016887">
    <property type="term" value="F:ATP hydrolysis activity"/>
    <property type="evidence" value="ECO:0007669"/>
    <property type="project" value="InterPro"/>
</dbReference>
<dbReference type="InterPro" id="IPR004014">
    <property type="entry name" value="ATPase_P-typ_cation-transptr_N"/>
</dbReference>
<dbReference type="InterPro" id="IPR050510">
    <property type="entry name" value="Cation_transp_ATPase_P-type"/>
</dbReference>
<evidence type="ECO:0000256" key="10">
    <source>
        <dbReference type="SAM" id="Phobius"/>
    </source>
</evidence>
<gene>
    <name evidence="12" type="ORF">HFQ381_LOCUS4832</name>
</gene>
<evidence type="ECO:0000313" key="13">
    <source>
        <dbReference type="Proteomes" id="UP000663851"/>
    </source>
</evidence>
<evidence type="ECO:0000256" key="2">
    <source>
        <dbReference type="ARBA" id="ARBA00022475"/>
    </source>
</evidence>
<comment type="subcellular location">
    <subcellularLocation>
        <location evidence="1">Cell membrane</location>
        <topology evidence="1">Multi-pass membrane protein</topology>
    </subcellularLocation>
</comment>
<keyword evidence="6" id="KW-1278">Translocase</keyword>
<evidence type="ECO:0000256" key="1">
    <source>
        <dbReference type="ARBA" id="ARBA00004651"/>
    </source>
</evidence>
<feature type="region of interest" description="Disordered" evidence="9">
    <location>
        <begin position="621"/>
        <end position="649"/>
    </location>
</feature>
<organism evidence="12 13">
    <name type="scientific">Rotaria socialis</name>
    <dbReference type="NCBI Taxonomy" id="392032"/>
    <lineage>
        <taxon>Eukaryota</taxon>
        <taxon>Metazoa</taxon>
        <taxon>Spiralia</taxon>
        <taxon>Gnathifera</taxon>
        <taxon>Rotifera</taxon>
        <taxon>Eurotatoria</taxon>
        <taxon>Bdelloidea</taxon>
        <taxon>Philodinida</taxon>
        <taxon>Philodinidae</taxon>
        <taxon>Rotaria</taxon>
    </lineage>
</organism>
<dbReference type="GO" id="GO:0005886">
    <property type="term" value="C:plasma membrane"/>
    <property type="evidence" value="ECO:0007669"/>
    <property type="project" value="UniProtKB-SubCell"/>
</dbReference>
<dbReference type="PANTHER" id="PTHR43294">
    <property type="entry name" value="SODIUM/POTASSIUM-TRANSPORTING ATPASE SUBUNIT ALPHA"/>
    <property type="match status" value="1"/>
</dbReference>
<accession>A0A819YLJ9</accession>
<keyword evidence="8 10" id="KW-0472">Membrane</keyword>
<dbReference type="EMBL" id="CAJOBO010000195">
    <property type="protein sequence ID" value="CAF4158890.1"/>
    <property type="molecule type" value="Genomic_DNA"/>
</dbReference>
<dbReference type="Pfam" id="PF00122">
    <property type="entry name" value="E1-E2_ATPase"/>
    <property type="match status" value="1"/>
</dbReference>
<protein>
    <recommendedName>
        <fullName evidence="11">Cation-transporting P-type ATPase N-terminal domain-containing protein</fullName>
    </recommendedName>
</protein>
<dbReference type="Pfam" id="PF13246">
    <property type="entry name" value="Cation_ATPase"/>
    <property type="match status" value="1"/>
</dbReference>
<dbReference type="SFLD" id="SFLDF00027">
    <property type="entry name" value="p-type_atpase"/>
    <property type="match status" value="1"/>
</dbReference>
<comment type="caution">
    <text evidence="12">The sequence shown here is derived from an EMBL/GenBank/DDBJ whole genome shotgun (WGS) entry which is preliminary data.</text>
</comment>
<dbReference type="SUPFAM" id="SSF56784">
    <property type="entry name" value="HAD-like"/>
    <property type="match status" value="1"/>
</dbReference>
<dbReference type="SMART" id="SM00831">
    <property type="entry name" value="Cation_ATPase_N"/>
    <property type="match status" value="1"/>
</dbReference>
<dbReference type="GO" id="GO:0030007">
    <property type="term" value="P:intracellular potassium ion homeostasis"/>
    <property type="evidence" value="ECO:0007669"/>
    <property type="project" value="TreeGrafter"/>
</dbReference>
<dbReference type="InterPro" id="IPR059000">
    <property type="entry name" value="ATPase_P-type_domA"/>
</dbReference>
<dbReference type="InterPro" id="IPR023214">
    <property type="entry name" value="HAD_sf"/>
</dbReference>
<name>A0A819YLJ9_9BILA</name>
<keyword evidence="7 10" id="KW-1133">Transmembrane helix</keyword>
<dbReference type="Pfam" id="PF00689">
    <property type="entry name" value="Cation_ATPase_C"/>
    <property type="match status" value="1"/>
</dbReference>
<dbReference type="NCBIfam" id="TIGR01494">
    <property type="entry name" value="ATPase_P-type"/>
    <property type="match status" value="1"/>
</dbReference>
<dbReference type="InterPro" id="IPR018303">
    <property type="entry name" value="ATPase_P-typ_P_site"/>
</dbReference>
<keyword evidence="5" id="KW-0067">ATP-binding</keyword>
<dbReference type="GO" id="GO:0005524">
    <property type="term" value="F:ATP binding"/>
    <property type="evidence" value="ECO:0007669"/>
    <property type="project" value="UniProtKB-KW"/>
</dbReference>
<feature type="transmembrane region" description="Helical" evidence="10">
    <location>
        <begin position="1106"/>
        <end position="1126"/>
    </location>
</feature>
<dbReference type="PANTHER" id="PTHR43294:SF21">
    <property type="entry name" value="CATION TRANSPORTING ATPASE"/>
    <property type="match status" value="1"/>
</dbReference>
<evidence type="ECO:0000256" key="8">
    <source>
        <dbReference type="ARBA" id="ARBA00023136"/>
    </source>
</evidence>
<dbReference type="InterPro" id="IPR044492">
    <property type="entry name" value="P_typ_ATPase_HD_dom"/>
</dbReference>
<dbReference type="Gene3D" id="2.70.150.10">
    <property type="entry name" value="Calcium-transporting ATPase, cytoplasmic transduction domain A"/>
    <property type="match status" value="1"/>
</dbReference>
<dbReference type="GO" id="GO:1902600">
    <property type="term" value="P:proton transmembrane transport"/>
    <property type="evidence" value="ECO:0007669"/>
    <property type="project" value="TreeGrafter"/>
</dbReference>
<evidence type="ECO:0000256" key="7">
    <source>
        <dbReference type="ARBA" id="ARBA00022989"/>
    </source>
</evidence>
<feature type="domain" description="Cation-transporting P-type ATPase N-terminal" evidence="11">
    <location>
        <begin position="162"/>
        <end position="236"/>
    </location>
</feature>
<dbReference type="PROSITE" id="PS00154">
    <property type="entry name" value="ATPASE_E1_E2"/>
    <property type="match status" value="1"/>
</dbReference>
<evidence type="ECO:0000256" key="4">
    <source>
        <dbReference type="ARBA" id="ARBA00022741"/>
    </source>
</evidence>
<evidence type="ECO:0000256" key="5">
    <source>
        <dbReference type="ARBA" id="ARBA00022840"/>
    </source>
</evidence>
<feature type="transmembrane region" description="Helical" evidence="10">
    <location>
        <begin position="247"/>
        <end position="267"/>
    </location>
</feature>
<dbReference type="GO" id="GO:0005391">
    <property type="term" value="F:P-type sodium:potassium-exchanging transporter activity"/>
    <property type="evidence" value="ECO:0007669"/>
    <property type="project" value="TreeGrafter"/>
</dbReference>
<dbReference type="SUPFAM" id="SSF81665">
    <property type="entry name" value="Calcium ATPase, transmembrane domain M"/>
    <property type="match status" value="1"/>
</dbReference>
<feature type="transmembrane region" description="Helical" evidence="10">
    <location>
        <begin position="1296"/>
        <end position="1314"/>
    </location>
</feature>
<dbReference type="SFLD" id="SFLDS00003">
    <property type="entry name" value="Haloacid_Dehalogenase"/>
    <property type="match status" value="1"/>
</dbReference>
<dbReference type="SUPFAM" id="SSF81660">
    <property type="entry name" value="Metal cation-transporting ATPase, ATP-binding domain N"/>
    <property type="match status" value="1"/>
</dbReference>
<dbReference type="InterPro" id="IPR036412">
    <property type="entry name" value="HAD-like_sf"/>
</dbReference>
<feature type="compositionally biased region" description="Low complexity" evidence="9">
    <location>
        <begin position="28"/>
        <end position="39"/>
    </location>
</feature>
<feature type="compositionally biased region" description="Polar residues" evidence="9">
    <location>
        <begin position="53"/>
        <end position="64"/>
    </location>
</feature>
<keyword evidence="2" id="KW-1003">Cell membrane</keyword>
<feature type="transmembrane region" description="Helical" evidence="10">
    <location>
        <begin position="216"/>
        <end position="235"/>
    </location>
</feature>
<dbReference type="Proteomes" id="UP000663851">
    <property type="component" value="Unassembled WGS sequence"/>
</dbReference>
<feature type="region of interest" description="Disordered" evidence="9">
    <location>
        <begin position="21"/>
        <end position="64"/>
    </location>
</feature>
<dbReference type="InterPro" id="IPR008250">
    <property type="entry name" value="ATPase_P-typ_transduc_dom_A_sf"/>
</dbReference>
<dbReference type="GO" id="GO:0006883">
    <property type="term" value="P:intracellular sodium ion homeostasis"/>
    <property type="evidence" value="ECO:0007669"/>
    <property type="project" value="TreeGrafter"/>
</dbReference>
<dbReference type="GO" id="GO:0036376">
    <property type="term" value="P:sodium ion export across plasma membrane"/>
    <property type="evidence" value="ECO:0007669"/>
    <property type="project" value="TreeGrafter"/>
</dbReference>
<dbReference type="Pfam" id="PF00690">
    <property type="entry name" value="Cation_ATPase_N"/>
    <property type="match status" value="1"/>
</dbReference>
<keyword evidence="3 10" id="KW-0812">Transmembrane</keyword>
<dbReference type="GO" id="GO:1990573">
    <property type="term" value="P:potassium ion import across plasma membrane"/>
    <property type="evidence" value="ECO:0007669"/>
    <property type="project" value="TreeGrafter"/>
</dbReference>
<feature type="transmembrane region" description="Helical" evidence="10">
    <location>
        <begin position="1265"/>
        <end position="1284"/>
    </location>
</feature>
<keyword evidence="4" id="KW-0547">Nucleotide-binding</keyword>
<dbReference type="InterPro" id="IPR023298">
    <property type="entry name" value="ATPase_P-typ_TM_dom_sf"/>
</dbReference>
<feature type="transmembrane region" description="Helical" evidence="10">
    <location>
        <begin position="1228"/>
        <end position="1245"/>
    </location>
</feature>
<feature type="transmembrane region" description="Helical" evidence="10">
    <location>
        <begin position="410"/>
        <end position="432"/>
    </location>
</feature>
<reference evidence="12" key="1">
    <citation type="submission" date="2021-02" db="EMBL/GenBank/DDBJ databases">
        <authorList>
            <person name="Nowell W R."/>
        </authorList>
    </citation>
    <scope>NUCLEOTIDE SEQUENCE</scope>
</reference>
<dbReference type="SFLD" id="SFLDG00002">
    <property type="entry name" value="C1.7:_P-type_atpase_like"/>
    <property type="match status" value="1"/>
</dbReference>
<sequence>MSVFKLKRIPTTASRIDILPDESSCPETTSAQTASTKSKFNVRKPSLGGARRPNNTTTTDNGYSSAVRRSTIAWGTMSQTLNLQVEQYRRSSELAAARPRSNRVIKERHDHITTVFEDAKDSDEAASIIVPRKPSYHRASTAGSIAEFEEGITGDVSLLRTDVHIVPIATLVERFHANLQNGLSDAIVTEHRAQYGKNTLTPPPKPSYLWMLLRQMLVGFNGILWVATLFAFLSYEPFGDPTPDKTNLGFGIVLILVIVSNALFNFYQEIKSLKIVASFSHMQPTITIVKRNGLEMQINAEELVPGDIVRMRMGEKVPADCRLITCDGLQMNSSELTGESEPVQCGVKCTSLNFMESTNLVFYSSLIVQGSAETIVVNIGDDTVLGQVGELTRGTGGAEITGLYREINRFVMFVISAALTSVVLIWITWAAWLNVAQKGYITLNGQYEMKAKAIFYCCRVKTNGTPFKQNAEDHCHHFSALRIELKFLDKGNITNSIGMVVAYIPEGLPVAVTLVLSIVAKRMYKQKILVKSLATVETFNTVSIIATDKTGTLTMNQMTITAILWGRMGEYLVPIHVNEDKTVETEERATNSSRPSFTVKSESNTMNDLVLGACLCNNATKQSSSSDNEDGSENPAMETNHEESSEHTTKLVGDAADVALYRLCQDTLAINIEHVRVVNPRINAVPFNSKNKFMLTANLLEKTEMNTNENVLITLKGAPDFILSRCSTYRDDQSNSEMPITTEFKESIQRRQEKLGRSGYRVIAMVQQIISKDKYDANINEYKKAKKEERLTSDEPDLNGLPHNQYCFIGECQFHLFLPDIMHHTIGMFSLLDPARPEVPGAVLKAFQAQIRVAMVTGDHPITAAAIAKKVNILSQEISINGGIDTFRIEQDNEKGQTLAYLMRNTTIPLETHVIGELTTNVEATCMKTLDMSANVANKKKRRNMKPNICKRILKRIQFYFKDPNEVKIAEKLEIIPYGVVVTGGDIPSMDDYMWDWVLSHKELVFARTSPEQKLRIVMELSKRGEVVAVTGDGTNDAPALKQADLGVAMAAGTDVAKEAGDMILLDNNFSSIIKAIETGRLLSDNLKKVAIYLLPGGSWSEVMPVYFNIWLGIPLSLSAFLAIIFCMLNDVVNSLAMVSEKAERDIMSRPPAIRDKTHLLDWKLLFHAYLIVGNIECFSAYFCFFWYYSVQGIPLSSIFFTYSHYGTDPYIAKISDDLLLIRQKGQCIYYVALCIMQFFNLLSSRTRYVSFFSHNPLFGNARNLTIPCGILFSTSVGLVLTLIPWFNSVFKTHPVPVRFVCPAIGFGAALFLFDE</sequence>
<dbReference type="InterPro" id="IPR023299">
    <property type="entry name" value="ATPase_P-typ_cyto_dom_N"/>
</dbReference>
<evidence type="ECO:0000256" key="3">
    <source>
        <dbReference type="ARBA" id="ARBA00022692"/>
    </source>
</evidence>
<evidence type="ECO:0000259" key="11">
    <source>
        <dbReference type="SMART" id="SM00831"/>
    </source>
</evidence>
<feature type="compositionally biased region" description="Basic and acidic residues" evidence="9">
    <location>
        <begin position="639"/>
        <end position="649"/>
    </location>
</feature>
<dbReference type="Gene3D" id="1.20.1110.10">
    <property type="entry name" value="Calcium-transporting ATPase, transmembrane domain"/>
    <property type="match status" value="3"/>
</dbReference>
<evidence type="ECO:0000256" key="9">
    <source>
        <dbReference type="SAM" id="MobiDB-lite"/>
    </source>
</evidence>
<dbReference type="Pfam" id="PF08282">
    <property type="entry name" value="Hydrolase_3"/>
    <property type="match status" value="1"/>
</dbReference>
<feature type="transmembrane region" description="Helical" evidence="10">
    <location>
        <begin position="1167"/>
        <end position="1189"/>
    </location>
</feature>
<dbReference type="SUPFAM" id="SSF81653">
    <property type="entry name" value="Calcium ATPase, transduction domain A"/>
    <property type="match status" value="1"/>
</dbReference>
<dbReference type="Gene3D" id="3.40.1110.10">
    <property type="entry name" value="Calcium-transporting ATPase, cytoplasmic domain N"/>
    <property type="match status" value="1"/>
</dbReference>
<evidence type="ECO:0000256" key="6">
    <source>
        <dbReference type="ARBA" id="ARBA00022967"/>
    </source>
</evidence>
<evidence type="ECO:0000313" key="12">
    <source>
        <dbReference type="EMBL" id="CAF4158890.1"/>
    </source>
</evidence>
<feature type="transmembrane region" description="Helical" evidence="10">
    <location>
        <begin position="497"/>
        <end position="519"/>
    </location>
</feature>
<dbReference type="PRINTS" id="PR00119">
    <property type="entry name" value="CATATPASE"/>
</dbReference>
<dbReference type="InterPro" id="IPR001757">
    <property type="entry name" value="P_typ_ATPase"/>
</dbReference>
<dbReference type="InterPro" id="IPR006068">
    <property type="entry name" value="ATPase_P-typ_cation-transptr_C"/>
</dbReference>
<dbReference type="Gene3D" id="3.40.50.1000">
    <property type="entry name" value="HAD superfamily/HAD-like"/>
    <property type="match status" value="2"/>
</dbReference>